<accession>A0A5N4CHV0</accession>
<reference evidence="2 3" key="1">
    <citation type="journal article" date="2019" name="Mol. Ecol. Resour.">
        <title>Improving Illumina assemblies with Hi-C and long reads: an example with the North African dromedary.</title>
        <authorList>
            <person name="Elbers J.P."/>
            <person name="Rogers M.F."/>
            <person name="Perelman P.L."/>
            <person name="Proskuryakova A.A."/>
            <person name="Serdyukova N.A."/>
            <person name="Johnson W.E."/>
            <person name="Horin P."/>
            <person name="Corander J."/>
            <person name="Murphy D."/>
            <person name="Burger P.A."/>
        </authorList>
    </citation>
    <scope>NUCLEOTIDE SEQUENCE [LARGE SCALE GENOMIC DNA]</scope>
    <source>
        <strain evidence="2">Drom800</strain>
        <tissue evidence="2">Blood</tissue>
    </source>
</reference>
<proteinExistence type="predicted"/>
<dbReference type="EMBL" id="JWIN03000024">
    <property type="protein sequence ID" value="KAB1258350.1"/>
    <property type="molecule type" value="Genomic_DNA"/>
</dbReference>
<feature type="region of interest" description="Disordered" evidence="1">
    <location>
        <begin position="58"/>
        <end position="110"/>
    </location>
</feature>
<gene>
    <name evidence="2" type="ORF">Cadr_000028402</name>
</gene>
<keyword evidence="3" id="KW-1185">Reference proteome</keyword>
<evidence type="ECO:0000313" key="3">
    <source>
        <dbReference type="Proteomes" id="UP000299084"/>
    </source>
</evidence>
<evidence type="ECO:0000256" key="1">
    <source>
        <dbReference type="SAM" id="MobiDB-lite"/>
    </source>
</evidence>
<evidence type="ECO:0000313" key="2">
    <source>
        <dbReference type="EMBL" id="KAB1258350.1"/>
    </source>
</evidence>
<organism evidence="2 3">
    <name type="scientific">Camelus dromedarius</name>
    <name type="common">Dromedary</name>
    <name type="synonym">Arabian camel</name>
    <dbReference type="NCBI Taxonomy" id="9838"/>
    <lineage>
        <taxon>Eukaryota</taxon>
        <taxon>Metazoa</taxon>
        <taxon>Chordata</taxon>
        <taxon>Craniata</taxon>
        <taxon>Vertebrata</taxon>
        <taxon>Euteleostomi</taxon>
        <taxon>Mammalia</taxon>
        <taxon>Eutheria</taxon>
        <taxon>Laurasiatheria</taxon>
        <taxon>Artiodactyla</taxon>
        <taxon>Tylopoda</taxon>
        <taxon>Camelidae</taxon>
        <taxon>Camelus</taxon>
    </lineage>
</organism>
<dbReference type="Proteomes" id="UP000299084">
    <property type="component" value="Unassembled WGS sequence"/>
</dbReference>
<comment type="caution">
    <text evidence="2">The sequence shown here is derived from an EMBL/GenBank/DDBJ whole genome shotgun (WGS) entry which is preliminary data.</text>
</comment>
<name>A0A5N4CHV0_CAMDR</name>
<sequence length="110" mass="11493">MFCRESPSIAVDAHGDNASPYEGTQHVVMMFGPAKLQTGWRKKRQLPTGGAAAIIPKASAPCRPGEQPGPWKGGEPTARGVSGRILCSGGLVTGGPTGHRKGWKHHAEGL</sequence>
<dbReference type="AlphaFoldDB" id="A0A5N4CHV0"/>
<protein>
    <submittedName>
        <fullName evidence="2">Uncharacterized protein</fullName>
    </submittedName>
</protein>